<dbReference type="AlphaFoldDB" id="A0AAN6UMH1"/>
<keyword evidence="3" id="KW-1185">Reference proteome</keyword>
<reference evidence="2" key="1">
    <citation type="journal article" date="2023" name="Mol. Phylogenet. Evol.">
        <title>Genome-scale phylogeny and comparative genomics of the fungal order Sordariales.</title>
        <authorList>
            <person name="Hensen N."/>
            <person name="Bonometti L."/>
            <person name="Westerberg I."/>
            <person name="Brannstrom I.O."/>
            <person name="Guillou S."/>
            <person name="Cros-Aarteil S."/>
            <person name="Calhoun S."/>
            <person name="Haridas S."/>
            <person name="Kuo A."/>
            <person name="Mondo S."/>
            <person name="Pangilinan J."/>
            <person name="Riley R."/>
            <person name="LaButti K."/>
            <person name="Andreopoulos B."/>
            <person name="Lipzen A."/>
            <person name="Chen C."/>
            <person name="Yan M."/>
            <person name="Daum C."/>
            <person name="Ng V."/>
            <person name="Clum A."/>
            <person name="Steindorff A."/>
            <person name="Ohm R.A."/>
            <person name="Martin F."/>
            <person name="Silar P."/>
            <person name="Natvig D.O."/>
            <person name="Lalanne C."/>
            <person name="Gautier V."/>
            <person name="Ament-Velasquez S.L."/>
            <person name="Kruys A."/>
            <person name="Hutchinson M.I."/>
            <person name="Powell A.J."/>
            <person name="Barry K."/>
            <person name="Miller A.N."/>
            <person name="Grigoriev I.V."/>
            <person name="Debuchy R."/>
            <person name="Gladieux P."/>
            <person name="Hiltunen Thoren M."/>
            <person name="Johannesson H."/>
        </authorList>
    </citation>
    <scope>NUCLEOTIDE SEQUENCE</scope>
    <source>
        <strain evidence="2">CBS 123565</strain>
    </source>
</reference>
<dbReference type="InterPro" id="IPR022025">
    <property type="entry name" value="Amidoligase_2"/>
</dbReference>
<feature type="region of interest" description="Disordered" evidence="1">
    <location>
        <begin position="14"/>
        <end position="33"/>
    </location>
</feature>
<comment type="caution">
    <text evidence="2">The sequence shown here is derived from an EMBL/GenBank/DDBJ whole genome shotgun (WGS) entry which is preliminary data.</text>
</comment>
<organism evidence="2 3">
    <name type="scientific">Trichocladium antarcticum</name>
    <dbReference type="NCBI Taxonomy" id="1450529"/>
    <lineage>
        <taxon>Eukaryota</taxon>
        <taxon>Fungi</taxon>
        <taxon>Dikarya</taxon>
        <taxon>Ascomycota</taxon>
        <taxon>Pezizomycotina</taxon>
        <taxon>Sordariomycetes</taxon>
        <taxon>Sordariomycetidae</taxon>
        <taxon>Sordariales</taxon>
        <taxon>Chaetomiaceae</taxon>
        <taxon>Trichocladium</taxon>
    </lineage>
</organism>
<proteinExistence type="predicted"/>
<reference evidence="2" key="2">
    <citation type="submission" date="2023-05" db="EMBL/GenBank/DDBJ databases">
        <authorList>
            <consortium name="Lawrence Berkeley National Laboratory"/>
            <person name="Steindorff A."/>
            <person name="Hensen N."/>
            <person name="Bonometti L."/>
            <person name="Westerberg I."/>
            <person name="Brannstrom I.O."/>
            <person name="Guillou S."/>
            <person name="Cros-Aarteil S."/>
            <person name="Calhoun S."/>
            <person name="Haridas S."/>
            <person name="Kuo A."/>
            <person name="Mondo S."/>
            <person name="Pangilinan J."/>
            <person name="Riley R."/>
            <person name="Labutti K."/>
            <person name="Andreopoulos B."/>
            <person name="Lipzen A."/>
            <person name="Chen C."/>
            <person name="Yanf M."/>
            <person name="Daum C."/>
            <person name="Ng V."/>
            <person name="Clum A."/>
            <person name="Ohm R."/>
            <person name="Martin F."/>
            <person name="Silar P."/>
            <person name="Natvig D."/>
            <person name="Lalanne C."/>
            <person name="Gautier V."/>
            <person name="Ament-Velasquez S.L."/>
            <person name="Kruys A."/>
            <person name="Hutchinson M.I."/>
            <person name="Powell A.J."/>
            <person name="Barry K."/>
            <person name="Miller A.N."/>
            <person name="Grigoriev I.V."/>
            <person name="Debuchy R."/>
            <person name="Gladieux P."/>
            <person name="Thoren M.H."/>
            <person name="Johannesson H."/>
        </authorList>
    </citation>
    <scope>NUCLEOTIDE SEQUENCE</scope>
    <source>
        <strain evidence="2">CBS 123565</strain>
    </source>
</reference>
<evidence type="ECO:0000256" key="1">
    <source>
        <dbReference type="SAM" id="MobiDB-lite"/>
    </source>
</evidence>
<dbReference type="EMBL" id="MU853406">
    <property type="protein sequence ID" value="KAK4135479.1"/>
    <property type="molecule type" value="Genomic_DNA"/>
</dbReference>
<evidence type="ECO:0000313" key="3">
    <source>
        <dbReference type="Proteomes" id="UP001304895"/>
    </source>
</evidence>
<accession>A0AAN6UMH1</accession>
<gene>
    <name evidence="2" type="ORF">BT67DRAFT_278012</name>
</gene>
<evidence type="ECO:0000313" key="2">
    <source>
        <dbReference type="EMBL" id="KAK4135479.1"/>
    </source>
</evidence>
<evidence type="ECO:0008006" key="4">
    <source>
        <dbReference type="Google" id="ProtNLM"/>
    </source>
</evidence>
<dbReference type="PANTHER" id="PTHR36847">
    <property type="entry name" value="AMIDOLIGASE ENZYME"/>
    <property type="match status" value="1"/>
</dbReference>
<protein>
    <recommendedName>
        <fullName evidence="4">Amidoligase</fullName>
    </recommendedName>
</protein>
<name>A0AAN6UMH1_9PEZI</name>
<dbReference type="Pfam" id="PF12224">
    <property type="entry name" value="Amidoligase_2"/>
    <property type="match status" value="1"/>
</dbReference>
<dbReference type="PANTHER" id="PTHR36847:SF1">
    <property type="entry name" value="AMIDOLIGASE ENZYME"/>
    <property type="match status" value="1"/>
</dbReference>
<dbReference type="Proteomes" id="UP001304895">
    <property type="component" value="Unassembled WGS sequence"/>
</dbReference>
<sequence>MLCSLSPFYQRGQPSLIGSRTRDSRVEHPTPPSTIATVSSARDFTFGFETEIYLKPNTSTVSKELTSRGWTIGHPLNSKARNINRVAILETVANILVKSAELTAVVPDGELDDIYTEWLVKGDSSLSEDTELDYYGVEIVSPVMSVRESKWTTELKSLFSVLQDAFHLSTNHACSAHIHIQPVGGWKPADIRSLFKATAAFDDAITRVIPARKYTTVSNLQEFIQRGLIHLAACTHNSLWTKVVDTRSFKEDESKPYTLTIYSAALIWAKLLKAEKQHSAGFGAIL</sequence>